<reference evidence="8" key="1">
    <citation type="submission" date="2016-06" db="EMBL/GenBank/DDBJ databases">
        <authorList>
            <person name="Xu Y."/>
            <person name="Nagy A."/>
            <person name="Yan X."/>
            <person name="Kim S.W."/>
            <person name="Haley B."/>
            <person name="Liu N.T."/>
            <person name="Nou X."/>
        </authorList>
    </citation>
    <scope>NUCLEOTIDE SEQUENCE [LARGE SCALE GENOMIC DNA]</scope>
    <source>
        <strain evidence="8">ATCC 49129</strain>
    </source>
</reference>
<evidence type="ECO:0000256" key="5">
    <source>
        <dbReference type="ARBA" id="ARBA00023136"/>
    </source>
</evidence>
<dbReference type="PANTHER" id="PTHR30509:SF9">
    <property type="entry name" value="MULTIDRUG RESISTANCE PROTEIN MDTO"/>
    <property type="match status" value="1"/>
</dbReference>
<dbReference type="OrthoDB" id="138020at2"/>
<keyword evidence="5" id="KW-0472">Membrane</keyword>
<evidence type="ECO:0000256" key="4">
    <source>
        <dbReference type="ARBA" id="ARBA00022989"/>
    </source>
</evidence>
<gene>
    <name evidence="7" type="ORF">A9Y76_23260</name>
</gene>
<keyword evidence="3" id="KW-0812">Transmembrane</keyword>
<protein>
    <submittedName>
        <fullName evidence="7">Uncharacterized protein</fullName>
    </submittedName>
</protein>
<dbReference type="Pfam" id="PF13515">
    <property type="entry name" value="FUSC_2"/>
    <property type="match status" value="1"/>
</dbReference>
<name>A0A192A4Z8_9RALS</name>
<sequence>MSVTGGLVNREALMRVLRQGRHHLPVSEALRSGLICAAPAVLAAVLHEPLLCWTAIATFWTCLSDEQNQTTLARVRSGLAFGMLGALLSACAIAAARVPWAAVTLTGVVAYVGALIRTRGAGSGLWALLLVTACAVSASFPVHPWPAPLEYAACFFGGSIWAVVCMVGLWQYSDAHRARRATFAYLYAVSSFLRRLGDVADQYASGESLGRSGLRSRLDVMKQVVDSVPASHDTCGVWRANGERIVALLAGLETLLTGNTLGKARAAGPLLAPTLRHLAELFDLHADAVRRGLPSSTSMGGTLGSLIGQVRRGLRRAAAEPLAQDDSAWVRACETLVLSLVRLTRRPGATASVAVTGVQPARGDAPVIGRKGLAASVVEEMRAGGSIARYACRLSVAAMVAVATVHFKNIEQGYWLVLTALFVVQPTVSQTVKVSALRVTGTVLGAVAASLVALIFRNPVLEALSIIPLATGTFVARGLSYVSYILFLTPHFILVAHLGMPTGSPWTLAALRIGNSLAGAIVAVLISLIAWPEWEARKLTPMTSAAIDAVCAYLDAVRNAASEERAGAWQVEAARRNACVAIDKLDALASAMRRELIWSRRRGQRVSELVWHLRRLVGIAAPFECIAATLPEQERRRIALLASSCMRWLRGSRAMYRFLEPTARVAGTPSHHFLHVSERRAAESAKFAGAMYAELAQSRLRRNGLAAG</sequence>
<evidence type="ECO:0000256" key="6">
    <source>
        <dbReference type="ARBA" id="ARBA00043993"/>
    </source>
</evidence>
<keyword evidence="2" id="KW-1003">Cell membrane</keyword>
<evidence type="ECO:0000256" key="1">
    <source>
        <dbReference type="ARBA" id="ARBA00004651"/>
    </source>
</evidence>
<accession>A0A192A4Z8</accession>
<dbReference type="Proteomes" id="UP000078572">
    <property type="component" value="Chromosome 2"/>
</dbReference>
<evidence type="ECO:0000313" key="8">
    <source>
        <dbReference type="Proteomes" id="UP000078572"/>
    </source>
</evidence>
<dbReference type="InterPro" id="IPR049453">
    <property type="entry name" value="Memb_transporter_dom"/>
</dbReference>
<dbReference type="AlphaFoldDB" id="A0A192A4Z8"/>
<proteinExistence type="inferred from homology"/>
<organism evidence="7 8">
    <name type="scientific">Ralstonia insidiosa</name>
    <dbReference type="NCBI Taxonomy" id="190721"/>
    <lineage>
        <taxon>Bacteria</taxon>
        <taxon>Pseudomonadati</taxon>
        <taxon>Pseudomonadota</taxon>
        <taxon>Betaproteobacteria</taxon>
        <taxon>Burkholderiales</taxon>
        <taxon>Burkholderiaceae</taxon>
        <taxon>Ralstonia</taxon>
    </lineage>
</organism>
<comment type="similarity">
    <text evidence="6">Belongs to the YccS/YhfK family.</text>
</comment>
<dbReference type="GO" id="GO:0005886">
    <property type="term" value="C:plasma membrane"/>
    <property type="evidence" value="ECO:0007669"/>
    <property type="project" value="UniProtKB-SubCell"/>
</dbReference>
<comment type="subcellular location">
    <subcellularLocation>
        <location evidence="1">Cell membrane</location>
        <topology evidence="1">Multi-pass membrane protein</topology>
    </subcellularLocation>
</comment>
<evidence type="ECO:0000256" key="2">
    <source>
        <dbReference type="ARBA" id="ARBA00022475"/>
    </source>
</evidence>
<dbReference type="EMBL" id="CP016023">
    <property type="protein sequence ID" value="ANJ75418.1"/>
    <property type="molecule type" value="Genomic_DNA"/>
</dbReference>
<keyword evidence="8" id="KW-1185">Reference proteome</keyword>
<evidence type="ECO:0000313" key="7">
    <source>
        <dbReference type="EMBL" id="ANJ75418.1"/>
    </source>
</evidence>
<dbReference type="PANTHER" id="PTHR30509">
    <property type="entry name" value="P-HYDROXYBENZOIC ACID EFFLUX PUMP SUBUNIT-RELATED"/>
    <property type="match status" value="1"/>
</dbReference>
<evidence type="ECO:0000256" key="3">
    <source>
        <dbReference type="ARBA" id="ARBA00022692"/>
    </source>
</evidence>
<keyword evidence="4" id="KW-1133">Transmembrane helix</keyword>